<dbReference type="Proteomes" id="UP000008144">
    <property type="component" value="Chromosome 6"/>
</dbReference>
<feature type="transmembrane region" description="Helical" evidence="10">
    <location>
        <begin position="214"/>
        <end position="239"/>
    </location>
</feature>
<comment type="similarity">
    <text evidence="2 10">Belongs to the tetraspanin (TM4SF) family.</text>
</comment>
<reference evidence="11" key="2">
    <citation type="journal article" date="2008" name="Genome Biol.">
        <title>Improved genome assembly and evidence-based global gene model set for the chordate Ciona intestinalis: new insight into intron and operon populations.</title>
        <authorList>
            <person name="Satou Y."/>
            <person name="Mineta K."/>
            <person name="Ogasawara M."/>
            <person name="Sasakura Y."/>
            <person name="Shoguchi E."/>
            <person name="Ueno K."/>
            <person name="Yamada L."/>
            <person name="Matsumoto J."/>
            <person name="Wasserscheid J."/>
            <person name="Dewar K."/>
            <person name="Wiley G.B."/>
            <person name="Macmil S.L."/>
            <person name="Roe B.A."/>
            <person name="Zeller R.W."/>
            <person name="Hastings K.E."/>
            <person name="Lemaire P."/>
            <person name="Lindquist E."/>
            <person name="Endo T."/>
            <person name="Hotta K."/>
            <person name="Inaba K."/>
        </authorList>
    </citation>
    <scope>NUCLEOTIDE SEQUENCE [LARGE SCALE GENOMIC DNA]</scope>
    <source>
        <strain evidence="11">wild type</strain>
    </source>
</reference>
<feature type="transmembrane region" description="Helical" evidence="10">
    <location>
        <begin position="84"/>
        <end position="108"/>
    </location>
</feature>
<evidence type="ECO:0000256" key="4">
    <source>
        <dbReference type="ARBA" id="ARBA00022692"/>
    </source>
</evidence>
<dbReference type="PANTHER" id="PTHR19282">
    <property type="entry name" value="TETRASPANIN"/>
    <property type="match status" value="1"/>
</dbReference>
<accession>F6VM90</accession>
<dbReference type="InterPro" id="IPR000301">
    <property type="entry name" value="Tetraspanin_animals"/>
</dbReference>
<evidence type="ECO:0000256" key="6">
    <source>
        <dbReference type="ARBA" id="ARBA00023136"/>
    </source>
</evidence>
<feature type="disulfide bond" evidence="9">
    <location>
        <begin position="148"/>
        <end position="178"/>
    </location>
</feature>
<dbReference type="FunFam" id="1.10.1450.10:FF:000031">
    <property type="entry name" value="Tetraspanin"/>
    <property type="match status" value="1"/>
</dbReference>
<reference evidence="12" key="1">
    <citation type="journal article" date="2002" name="Science">
        <title>The draft genome of Ciona intestinalis: insights into chordate and vertebrate origins.</title>
        <authorList>
            <person name="Dehal P."/>
            <person name="Satou Y."/>
            <person name="Campbell R.K."/>
            <person name="Chapman J."/>
            <person name="Degnan B."/>
            <person name="De Tomaso A."/>
            <person name="Davidson B."/>
            <person name="Di Gregorio A."/>
            <person name="Gelpke M."/>
            <person name="Goodstein D.M."/>
            <person name="Harafuji N."/>
            <person name="Hastings K.E."/>
            <person name="Ho I."/>
            <person name="Hotta K."/>
            <person name="Huang W."/>
            <person name="Kawashima T."/>
            <person name="Lemaire P."/>
            <person name="Martinez D."/>
            <person name="Meinertzhagen I.A."/>
            <person name="Necula S."/>
            <person name="Nonaka M."/>
            <person name="Putnam N."/>
            <person name="Rash S."/>
            <person name="Saiga H."/>
            <person name="Satake M."/>
            <person name="Terry A."/>
            <person name="Yamada L."/>
            <person name="Wang H.G."/>
            <person name="Awazu S."/>
            <person name="Azumi K."/>
            <person name="Boore J."/>
            <person name="Branno M."/>
            <person name="Chin-Bow S."/>
            <person name="DeSantis R."/>
            <person name="Doyle S."/>
            <person name="Francino P."/>
            <person name="Keys D.N."/>
            <person name="Haga S."/>
            <person name="Hayashi H."/>
            <person name="Hino K."/>
            <person name="Imai K.S."/>
            <person name="Inaba K."/>
            <person name="Kano S."/>
            <person name="Kobayashi K."/>
            <person name="Kobayashi M."/>
            <person name="Lee B.I."/>
            <person name="Makabe K.W."/>
            <person name="Manohar C."/>
            <person name="Matassi G."/>
            <person name="Medina M."/>
            <person name="Mochizuki Y."/>
            <person name="Mount S."/>
            <person name="Morishita T."/>
            <person name="Miura S."/>
            <person name="Nakayama A."/>
            <person name="Nishizaka S."/>
            <person name="Nomoto H."/>
            <person name="Ohta F."/>
            <person name="Oishi K."/>
            <person name="Rigoutsos I."/>
            <person name="Sano M."/>
            <person name="Sasaki A."/>
            <person name="Sasakura Y."/>
            <person name="Shoguchi E."/>
            <person name="Shin-i T."/>
            <person name="Spagnuolo A."/>
            <person name="Stainier D."/>
            <person name="Suzuki M.M."/>
            <person name="Tassy O."/>
            <person name="Takatori N."/>
            <person name="Tokuoka M."/>
            <person name="Yagi K."/>
            <person name="Yoshizaki F."/>
            <person name="Wada S."/>
            <person name="Zhang C."/>
            <person name="Hyatt P.D."/>
            <person name="Larimer F."/>
            <person name="Detter C."/>
            <person name="Doggett N."/>
            <person name="Glavina T."/>
            <person name="Hawkins T."/>
            <person name="Richardson P."/>
            <person name="Lucas S."/>
            <person name="Kohara Y."/>
            <person name="Levine M."/>
            <person name="Satoh N."/>
            <person name="Rokhsar D.S."/>
        </authorList>
    </citation>
    <scope>NUCLEOTIDE SEQUENCE [LARGE SCALE GENOMIC DNA]</scope>
</reference>
<sequence length="251" mass="27098">MEDCGKKCAKYLLFAFNIFVWIAGASVLGIGIYLRVGDNIHHIVSIADIQIYYSGCYVLIGAGSFMFLLGFLGCCGAMAENKCLLILYSIFLGIIFVLELGIGIWGAVNQTSIENDIQKAFNQTINNGSNPNDSFAQSVISLERQFKCCGLANGCSDWKSSESYGCTCDVNTAANGTCVLASSLKCTNGDTSGGQYIYKEACYQSIVDFVNNNLWLIVGIGFGIGFVELLGIIFAVMVIKLASKNKYGELV</sequence>
<evidence type="ECO:0000313" key="12">
    <source>
        <dbReference type="Proteomes" id="UP000008144"/>
    </source>
</evidence>
<evidence type="ECO:0000256" key="7">
    <source>
        <dbReference type="ARBA" id="ARBA00023180"/>
    </source>
</evidence>
<evidence type="ECO:0000256" key="5">
    <source>
        <dbReference type="ARBA" id="ARBA00022989"/>
    </source>
</evidence>
<dbReference type="InterPro" id="IPR008952">
    <property type="entry name" value="Tetraspanin_EC2_sf"/>
</dbReference>
<keyword evidence="4 10" id="KW-0812">Transmembrane</keyword>
<evidence type="ECO:0000313" key="11">
    <source>
        <dbReference type="Ensembl" id="ENSCINP00000026559.2"/>
    </source>
</evidence>
<feature type="transmembrane region" description="Helical" evidence="10">
    <location>
        <begin position="12"/>
        <end position="36"/>
    </location>
</feature>
<dbReference type="FunCoup" id="F6VM90">
    <property type="interactions" value="8"/>
</dbReference>
<gene>
    <name evidence="11" type="primary">LOC100181322</name>
</gene>
<dbReference type="AlphaFoldDB" id="F6VM90"/>
<keyword evidence="7" id="KW-0325">Glycoprotein</keyword>
<dbReference type="KEGG" id="cin:100181322"/>
<evidence type="ECO:0000256" key="2">
    <source>
        <dbReference type="ARBA" id="ARBA00006840"/>
    </source>
</evidence>
<comment type="subcellular location">
    <subcellularLocation>
        <location evidence="1">Cell membrane</location>
        <topology evidence="1">Multi-pass membrane protein</topology>
    </subcellularLocation>
    <subcellularLocation>
        <location evidence="10">Membrane</location>
        <topology evidence="10">Multi-pass membrane protein</topology>
    </subcellularLocation>
</comment>
<feature type="disulfide bond" evidence="9">
    <location>
        <begin position="149"/>
        <end position="166"/>
    </location>
</feature>
<feature type="transmembrane region" description="Helical" evidence="10">
    <location>
        <begin position="51"/>
        <end position="72"/>
    </location>
</feature>
<dbReference type="GeneID" id="100181322"/>
<proteinExistence type="inferred from homology"/>
<evidence type="ECO:0000256" key="3">
    <source>
        <dbReference type="ARBA" id="ARBA00022475"/>
    </source>
</evidence>
<evidence type="ECO:0000256" key="1">
    <source>
        <dbReference type="ARBA" id="ARBA00004651"/>
    </source>
</evidence>
<dbReference type="OrthoDB" id="5870230at2759"/>
<dbReference type="RefSeq" id="XP_002128548.1">
    <property type="nucleotide sequence ID" value="XM_002128512.5"/>
</dbReference>
<name>F6VM90_CIOIN</name>
<dbReference type="PROSITE" id="PS00421">
    <property type="entry name" value="TM4_1"/>
    <property type="match status" value="1"/>
</dbReference>
<dbReference type="EMBL" id="EAAA01002273">
    <property type="status" value="NOT_ANNOTATED_CDS"/>
    <property type="molecule type" value="Genomic_DNA"/>
</dbReference>
<dbReference type="OMA" id="AMAENKC"/>
<dbReference type="Gene3D" id="1.10.1450.10">
    <property type="entry name" value="Tetraspanin"/>
    <property type="match status" value="1"/>
</dbReference>
<dbReference type="GeneTree" id="ENSGT00940000165843"/>
<keyword evidence="12" id="KW-1185">Reference proteome</keyword>
<dbReference type="InterPro" id="IPR018503">
    <property type="entry name" value="Tetraspanin_CS"/>
</dbReference>
<dbReference type="SUPFAM" id="SSF48652">
    <property type="entry name" value="Tetraspanin"/>
    <property type="match status" value="1"/>
</dbReference>
<dbReference type="Pfam" id="PF00335">
    <property type="entry name" value="Tetraspanin"/>
    <property type="match status" value="1"/>
</dbReference>
<keyword evidence="3" id="KW-1003">Cell membrane</keyword>
<accession>A0A1W2WBW6</accession>
<dbReference type="InParanoid" id="F6VM90"/>
<dbReference type="PANTHER" id="PTHR19282:SF551">
    <property type="entry name" value="RE08073P-RELATED"/>
    <property type="match status" value="1"/>
</dbReference>
<dbReference type="PIRSF" id="PIRSF002419">
    <property type="entry name" value="Tetraspanin"/>
    <property type="match status" value="1"/>
</dbReference>
<dbReference type="STRING" id="7719.ENSCINP00000026559"/>
<dbReference type="HOGENOM" id="CLU_055524_4_2_1"/>
<organism evidence="11 12">
    <name type="scientific">Ciona intestinalis</name>
    <name type="common">Transparent sea squirt</name>
    <name type="synonym">Ascidia intestinalis</name>
    <dbReference type="NCBI Taxonomy" id="7719"/>
    <lineage>
        <taxon>Eukaryota</taxon>
        <taxon>Metazoa</taxon>
        <taxon>Chordata</taxon>
        <taxon>Tunicata</taxon>
        <taxon>Ascidiacea</taxon>
        <taxon>Phlebobranchia</taxon>
        <taxon>Cionidae</taxon>
        <taxon>Ciona</taxon>
    </lineage>
</organism>
<protein>
    <recommendedName>
        <fullName evidence="10">Tetraspanin</fullName>
    </recommendedName>
</protein>
<reference evidence="11" key="3">
    <citation type="submission" date="2025-08" db="UniProtKB">
        <authorList>
            <consortium name="Ensembl"/>
        </authorList>
    </citation>
    <scope>IDENTIFICATION</scope>
</reference>
<evidence type="ECO:0000256" key="8">
    <source>
        <dbReference type="ARBA" id="ARBA00064353"/>
    </source>
</evidence>
<reference evidence="11" key="4">
    <citation type="submission" date="2025-09" db="UniProtKB">
        <authorList>
            <consortium name="Ensembl"/>
        </authorList>
    </citation>
    <scope>IDENTIFICATION</scope>
</reference>
<dbReference type="Ensembl" id="ENSCINT00000026805.2">
    <property type="protein sequence ID" value="ENSCINP00000026559.2"/>
    <property type="gene ID" value="ENSCING00000014778.2"/>
</dbReference>
<dbReference type="GO" id="GO:0005886">
    <property type="term" value="C:plasma membrane"/>
    <property type="evidence" value="ECO:0000318"/>
    <property type="project" value="GO_Central"/>
</dbReference>
<keyword evidence="9" id="KW-1015">Disulfide bond</keyword>
<evidence type="ECO:0000256" key="9">
    <source>
        <dbReference type="PIRSR" id="PIRSR002419-1"/>
    </source>
</evidence>
<keyword evidence="6 10" id="KW-0472">Membrane</keyword>
<dbReference type="InterPro" id="IPR018499">
    <property type="entry name" value="Tetraspanin/Peripherin"/>
</dbReference>
<comment type="subunit">
    <text evidence="8">Forms homooligomers. Interacts with MEP1B. Interacts with integrin alpha3/ITGA3. Interacts with RICTOR and MTOR. Interacts with ADAM17. Interacts with ECE1.</text>
</comment>
<keyword evidence="5 10" id="KW-1133">Transmembrane helix</keyword>
<dbReference type="PRINTS" id="PR00259">
    <property type="entry name" value="TMFOUR"/>
</dbReference>
<evidence type="ECO:0000256" key="10">
    <source>
        <dbReference type="RuleBase" id="RU361218"/>
    </source>
</evidence>